<accession>A0A369VSQ0</accession>
<dbReference type="AlphaFoldDB" id="A0A369VSQ0"/>
<dbReference type="OrthoDB" id="9803379at2"/>
<reference evidence="2 3" key="1">
    <citation type="submission" date="2018-07" db="EMBL/GenBank/DDBJ databases">
        <title>a novel species of Sphingomonas isolated from the rhizosphere soil of Araceae plant.</title>
        <authorList>
            <person name="Zhiyong W."/>
            <person name="Qinglan Z."/>
            <person name="Zhiwei F."/>
            <person name="Ding X."/>
            <person name="Gejiao W."/>
            <person name="Shixue Z."/>
        </authorList>
    </citation>
    <scope>NUCLEOTIDE SEQUENCE [LARGE SCALE GENOMIC DNA]</scope>
    <source>
        <strain evidence="2 3">WZY 27</strain>
    </source>
</reference>
<dbReference type="Proteomes" id="UP000253918">
    <property type="component" value="Unassembled WGS sequence"/>
</dbReference>
<comment type="caution">
    <text evidence="2">The sequence shown here is derived from an EMBL/GenBank/DDBJ whole genome shotgun (WGS) entry which is preliminary data.</text>
</comment>
<proteinExistence type="predicted"/>
<dbReference type="InterPro" id="IPR010982">
    <property type="entry name" value="Lambda_DNA-bd_dom_sf"/>
</dbReference>
<gene>
    <name evidence="2" type="ORF">DVW87_17450</name>
</gene>
<dbReference type="CDD" id="cd00093">
    <property type="entry name" value="HTH_XRE"/>
    <property type="match status" value="1"/>
</dbReference>
<dbReference type="InterPro" id="IPR001387">
    <property type="entry name" value="Cro/C1-type_HTH"/>
</dbReference>
<dbReference type="Pfam" id="PF13560">
    <property type="entry name" value="HTH_31"/>
    <property type="match status" value="1"/>
</dbReference>
<protein>
    <submittedName>
        <fullName evidence="2">XRE family transcriptional regulator</fullName>
    </submittedName>
</protein>
<dbReference type="EMBL" id="QQNB01000006">
    <property type="protein sequence ID" value="RDE04200.1"/>
    <property type="molecule type" value="Genomic_DNA"/>
</dbReference>
<feature type="domain" description="HTH cro/C1-type" evidence="1">
    <location>
        <begin position="20"/>
        <end position="74"/>
    </location>
</feature>
<dbReference type="GO" id="GO:0003677">
    <property type="term" value="F:DNA binding"/>
    <property type="evidence" value="ECO:0007669"/>
    <property type="project" value="InterPro"/>
</dbReference>
<organism evidence="2 3">
    <name type="scientific">Sphingomonas aracearum</name>
    <dbReference type="NCBI Taxonomy" id="2283317"/>
    <lineage>
        <taxon>Bacteria</taxon>
        <taxon>Pseudomonadati</taxon>
        <taxon>Pseudomonadota</taxon>
        <taxon>Alphaproteobacteria</taxon>
        <taxon>Sphingomonadales</taxon>
        <taxon>Sphingomonadaceae</taxon>
        <taxon>Sphingomonas</taxon>
    </lineage>
</organism>
<evidence type="ECO:0000259" key="1">
    <source>
        <dbReference type="PROSITE" id="PS50943"/>
    </source>
</evidence>
<sequence length="93" mass="10402">MPGMRSPASSDLHCRIVHLLTKARRDAKLRQVDLAGRLSWQQAYVSRYETGERLLGVDEYVAVALAIGVDPVMLLKQALEISVGKRVDERPTE</sequence>
<dbReference type="Gene3D" id="1.10.260.40">
    <property type="entry name" value="lambda repressor-like DNA-binding domains"/>
    <property type="match status" value="1"/>
</dbReference>
<evidence type="ECO:0000313" key="2">
    <source>
        <dbReference type="EMBL" id="RDE04200.1"/>
    </source>
</evidence>
<dbReference type="PROSITE" id="PS50943">
    <property type="entry name" value="HTH_CROC1"/>
    <property type="match status" value="1"/>
</dbReference>
<evidence type="ECO:0000313" key="3">
    <source>
        <dbReference type="Proteomes" id="UP000253918"/>
    </source>
</evidence>
<dbReference type="SMART" id="SM00530">
    <property type="entry name" value="HTH_XRE"/>
    <property type="match status" value="1"/>
</dbReference>
<dbReference type="SUPFAM" id="SSF47413">
    <property type="entry name" value="lambda repressor-like DNA-binding domains"/>
    <property type="match status" value="1"/>
</dbReference>
<dbReference type="RefSeq" id="WP_066652225.1">
    <property type="nucleotide sequence ID" value="NZ_QQNB01000006.1"/>
</dbReference>
<keyword evidence="3" id="KW-1185">Reference proteome</keyword>
<name>A0A369VSQ0_9SPHN</name>